<gene>
    <name evidence="1" type="ORF">BDP27DRAFT_1364681</name>
</gene>
<evidence type="ECO:0000313" key="2">
    <source>
        <dbReference type="Proteomes" id="UP000772434"/>
    </source>
</evidence>
<sequence length="261" mass="30014">MLNSNTQISAGDIAFCSVDHVIFHIHKANLELVSTGFPPATVHSDEIIPFDEEAETLEIFFSLVYPNCPLPHEFDRLTFTKLVKVTTPADKWGMHQALEICLGQFHKHIHLHQLEILELGGQHNHAPLVAAVAPYLVHLPLNKILSSLPYTLFKKWADYRERWIWALLSCYKDLDKHSGCSLWNSEVKPHLQVQLFGPCGYTTVLREGHDNQDQRTIGDRCAEVYIWLHAEKRHSEGLMCCETEIKNWKERTLQDLQSIPF</sequence>
<keyword evidence="2" id="KW-1185">Reference proteome</keyword>
<protein>
    <recommendedName>
        <fullName evidence="3">BTB domain-containing protein</fullName>
    </recommendedName>
</protein>
<reference evidence="1" key="1">
    <citation type="submission" date="2020-11" db="EMBL/GenBank/DDBJ databases">
        <authorList>
            <consortium name="DOE Joint Genome Institute"/>
            <person name="Ahrendt S."/>
            <person name="Riley R."/>
            <person name="Andreopoulos W."/>
            <person name="Labutti K."/>
            <person name="Pangilinan J."/>
            <person name="Ruiz-Duenas F.J."/>
            <person name="Barrasa J.M."/>
            <person name="Sanchez-Garcia M."/>
            <person name="Camarero S."/>
            <person name="Miyauchi S."/>
            <person name="Serrano A."/>
            <person name="Linde D."/>
            <person name="Babiker R."/>
            <person name="Drula E."/>
            <person name="Ayuso-Fernandez I."/>
            <person name="Pacheco R."/>
            <person name="Padilla G."/>
            <person name="Ferreira P."/>
            <person name="Barriuso J."/>
            <person name="Kellner H."/>
            <person name="Castanera R."/>
            <person name="Alfaro M."/>
            <person name="Ramirez L."/>
            <person name="Pisabarro A.G."/>
            <person name="Kuo A."/>
            <person name="Tritt A."/>
            <person name="Lipzen A."/>
            <person name="He G."/>
            <person name="Yan M."/>
            <person name="Ng V."/>
            <person name="Cullen D."/>
            <person name="Martin F."/>
            <person name="Rosso M.-N."/>
            <person name="Henrissat B."/>
            <person name="Hibbett D."/>
            <person name="Martinez A.T."/>
            <person name="Grigoriev I.V."/>
        </authorList>
    </citation>
    <scope>NUCLEOTIDE SEQUENCE</scope>
    <source>
        <strain evidence="1">AH 40177</strain>
    </source>
</reference>
<comment type="caution">
    <text evidence="1">The sequence shown here is derived from an EMBL/GenBank/DDBJ whole genome shotgun (WGS) entry which is preliminary data.</text>
</comment>
<dbReference type="EMBL" id="JADNRY010000069">
    <property type="protein sequence ID" value="KAF9067764.1"/>
    <property type="molecule type" value="Genomic_DNA"/>
</dbReference>
<accession>A0A9P5PQY8</accession>
<evidence type="ECO:0008006" key="3">
    <source>
        <dbReference type="Google" id="ProtNLM"/>
    </source>
</evidence>
<organism evidence="1 2">
    <name type="scientific">Rhodocollybia butyracea</name>
    <dbReference type="NCBI Taxonomy" id="206335"/>
    <lineage>
        <taxon>Eukaryota</taxon>
        <taxon>Fungi</taxon>
        <taxon>Dikarya</taxon>
        <taxon>Basidiomycota</taxon>
        <taxon>Agaricomycotina</taxon>
        <taxon>Agaricomycetes</taxon>
        <taxon>Agaricomycetidae</taxon>
        <taxon>Agaricales</taxon>
        <taxon>Marasmiineae</taxon>
        <taxon>Omphalotaceae</taxon>
        <taxon>Rhodocollybia</taxon>
    </lineage>
</organism>
<dbReference type="AlphaFoldDB" id="A0A9P5PQY8"/>
<evidence type="ECO:0000313" key="1">
    <source>
        <dbReference type="EMBL" id="KAF9067764.1"/>
    </source>
</evidence>
<dbReference type="OrthoDB" id="6359816at2759"/>
<name>A0A9P5PQY8_9AGAR</name>
<proteinExistence type="predicted"/>
<dbReference type="Proteomes" id="UP000772434">
    <property type="component" value="Unassembled WGS sequence"/>
</dbReference>